<dbReference type="Proteomes" id="UP001214638">
    <property type="component" value="Unassembled WGS sequence"/>
</dbReference>
<accession>A0AAD9UNC6</accession>
<comment type="caution">
    <text evidence="2">The sequence shown here is derived from an EMBL/GenBank/DDBJ whole genome shotgun (WGS) entry which is preliminary data.</text>
</comment>
<name>A0AAD9UNC6_9APIC</name>
<dbReference type="GeneID" id="94336606"/>
<gene>
    <name evidence="2" type="ORF">BdWA1_002308</name>
</gene>
<keyword evidence="3" id="KW-1185">Reference proteome</keyword>
<reference evidence="2" key="1">
    <citation type="journal article" date="2023" name="Nat. Microbiol.">
        <title>Babesia duncani multi-omics identifies virulence factors and drug targets.</title>
        <authorList>
            <person name="Singh P."/>
            <person name="Lonardi S."/>
            <person name="Liang Q."/>
            <person name="Vydyam P."/>
            <person name="Khabirova E."/>
            <person name="Fang T."/>
            <person name="Gihaz S."/>
            <person name="Thekkiniath J."/>
            <person name="Munshi M."/>
            <person name="Abel S."/>
            <person name="Ciampossin L."/>
            <person name="Batugedara G."/>
            <person name="Gupta M."/>
            <person name="Lu X.M."/>
            <person name="Lenz T."/>
            <person name="Chakravarty S."/>
            <person name="Cornillot E."/>
            <person name="Hu Y."/>
            <person name="Ma W."/>
            <person name="Gonzalez L.M."/>
            <person name="Sanchez S."/>
            <person name="Estrada K."/>
            <person name="Sanchez-Flores A."/>
            <person name="Montero E."/>
            <person name="Harb O.S."/>
            <person name="Le Roch K.G."/>
            <person name="Mamoun C.B."/>
        </authorList>
    </citation>
    <scope>NUCLEOTIDE SEQUENCE</scope>
    <source>
        <strain evidence="2">WA1</strain>
    </source>
</reference>
<dbReference type="EMBL" id="JALLKP010000003">
    <property type="protein sequence ID" value="KAK2195715.1"/>
    <property type="molecule type" value="Genomic_DNA"/>
</dbReference>
<feature type="signal peptide" evidence="1">
    <location>
        <begin position="1"/>
        <end position="23"/>
    </location>
</feature>
<dbReference type="RefSeq" id="XP_067802558.1">
    <property type="nucleotide sequence ID" value="XM_067947336.1"/>
</dbReference>
<feature type="chain" id="PRO_5042007500" evidence="1">
    <location>
        <begin position="24"/>
        <end position="464"/>
    </location>
</feature>
<proteinExistence type="predicted"/>
<evidence type="ECO:0000256" key="1">
    <source>
        <dbReference type="SAM" id="SignalP"/>
    </source>
</evidence>
<sequence length="464" mass="52591">MNGLITIALQFSLCILCFINVAAIQLSSKDLFLSQKHDILGCINPQKIPSSNRMSYRANGVSKNNSRVMHLAAIGSLNAERESSRDAGITYFHELLKSTVVNTDLLSRTNYKKRCLEGKDSISNTFPVVVSNCLKTIFENDDFYKLESKKNNTNSQNVFKEFKLLLENSFIAAIRMYLDLTGPQVYRWRFLWFTSTKTEALTPIQCSIRANVLVELILELENHLYSLFRQGVTRCKMDFISKVFSERSKGSDGGSILKLTDMNYLSSVKKEYESFMRMVVPFFFDKFKINTVAPKILLKDFLKSILSHETNKNTRQIIDQNINDNLIERFVNICSRWAVDKDVDELGSIIENLNTGARSLLDKHIKSNVQTGKLVKMITNQQNQIESFKRQLESMGNKPASPLVCGFSYRLPDTNFNIIGNVKRGKGSIQITCVPDESVQFLGPYGFTQGVAPGNLGLSFNIDF</sequence>
<evidence type="ECO:0000313" key="2">
    <source>
        <dbReference type="EMBL" id="KAK2195715.1"/>
    </source>
</evidence>
<dbReference type="AlphaFoldDB" id="A0AAD9UNC6"/>
<organism evidence="2 3">
    <name type="scientific">Babesia duncani</name>
    <dbReference type="NCBI Taxonomy" id="323732"/>
    <lineage>
        <taxon>Eukaryota</taxon>
        <taxon>Sar</taxon>
        <taxon>Alveolata</taxon>
        <taxon>Apicomplexa</taxon>
        <taxon>Aconoidasida</taxon>
        <taxon>Piroplasmida</taxon>
        <taxon>Babesiidae</taxon>
        <taxon>Babesia</taxon>
    </lineage>
</organism>
<evidence type="ECO:0000313" key="3">
    <source>
        <dbReference type="Proteomes" id="UP001214638"/>
    </source>
</evidence>
<dbReference type="KEGG" id="bdw:94336606"/>
<protein>
    <submittedName>
        <fullName evidence="2">Uncharacterized protein</fullName>
    </submittedName>
</protein>
<keyword evidence="1" id="KW-0732">Signal</keyword>